<gene>
    <name evidence="3" type="ORF">HF854_02085</name>
</gene>
<keyword evidence="1" id="KW-0238">DNA-binding</keyword>
<reference evidence="3 4" key="1">
    <citation type="submission" date="2020-04" db="EMBL/GenBank/DDBJ databases">
        <authorList>
            <person name="Hitch T.C.A."/>
            <person name="Wylensek D."/>
            <person name="Clavel T."/>
        </authorList>
    </citation>
    <scope>NUCLEOTIDE SEQUENCE [LARGE SCALE GENOMIC DNA]</scope>
    <source>
        <strain evidence="3 4">PG-251-APC-1</strain>
    </source>
</reference>
<dbReference type="InterPro" id="IPR047057">
    <property type="entry name" value="MerR_fam"/>
</dbReference>
<dbReference type="EMBL" id="JABAFY010000004">
    <property type="protein sequence ID" value="NME51340.1"/>
    <property type="molecule type" value="Genomic_DNA"/>
</dbReference>
<evidence type="ECO:0000259" key="2">
    <source>
        <dbReference type="PROSITE" id="PS50937"/>
    </source>
</evidence>
<dbReference type="InterPro" id="IPR009061">
    <property type="entry name" value="DNA-bd_dom_put_sf"/>
</dbReference>
<dbReference type="InterPro" id="IPR000551">
    <property type="entry name" value="MerR-type_HTH_dom"/>
</dbReference>
<dbReference type="PROSITE" id="PS50937">
    <property type="entry name" value="HTH_MERR_2"/>
    <property type="match status" value="1"/>
</dbReference>
<organism evidence="3 4">
    <name type="scientific">Desulfovibrio piger</name>
    <dbReference type="NCBI Taxonomy" id="901"/>
    <lineage>
        <taxon>Bacteria</taxon>
        <taxon>Pseudomonadati</taxon>
        <taxon>Thermodesulfobacteriota</taxon>
        <taxon>Desulfovibrionia</taxon>
        <taxon>Desulfovibrionales</taxon>
        <taxon>Desulfovibrionaceae</taxon>
        <taxon>Desulfovibrio</taxon>
    </lineage>
</organism>
<sequence>MRIGEVAKISRCPAVTIRYYEKIGLLPNAKRTAANYRIYDQNDLERLRFIRHCRNHGMSLADIEKLLSIKDDGSALHDGDIVAIIESHRKNIKAQIASLDALLRKLDELVADPTGSREKVDRIIETLGAPCPDCSDYAKFSHDPS</sequence>
<dbReference type="GO" id="GO:0003677">
    <property type="term" value="F:DNA binding"/>
    <property type="evidence" value="ECO:0007669"/>
    <property type="project" value="UniProtKB-KW"/>
</dbReference>
<dbReference type="PANTHER" id="PTHR30204">
    <property type="entry name" value="REDOX-CYCLING DRUG-SENSING TRANSCRIPTIONAL ACTIVATOR SOXR"/>
    <property type="match status" value="1"/>
</dbReference>
<name>A0A848C820_9BACT</name>
<dbReference type="Pfam" id="PF13411">
    <property type="entry name" value="MerR_1"/>
    <property type="match status" value="1"/>
</dbReference>
<dbReference type="Gene3D" id="1.10.1660.10">
    <property type="match status" value="1"/>
</dbReference>
<evidence type="ECO:0000256" key="1">
    <source>
        <dbReference type="ARBA" id="ARBA00023125"/>
    </source>
</evidence>
<accession>A0A848C820</accession>
<dbReference type="SUPFAM" id="SSF46955">
    <property type="entry name" value="Putative DNA-binding domain"/>
    <property type="match status" value="1"/>
</dbReference>
<dbReference type="PRINTS" id="PR00040">
    <property type="entry name" value="HTHMERR"/>
</dbReference>
<proteinExistence type="predicted"/>
<evidence type="ECO:0000313" key="4">
    <source>
        <dbReference type="Proteomes" id="UP000522333"/>
    </source>
</evidence>
<protein>
    <submittedName>
        <fullName evidence="3">MerR family transcriptional regulator</fullName>
    </submittedName>
</protein>
<dbReference type="Proteomes" id="UP000522333">
    <property type="component" value="Unassembled WGS sequence"/>
</dbReference>
<dbReference type="AlphaFoldDB" id="A0A848C820"/>
<comment type="caution">
    <text evidence="3">The sequence shown here is derived from an EMBL/GenBank/DDBJ whole genome shotgun (WGS) entry which is preliminary data.</text>
</comment>
<dbReference type="SMART" id="SM00422">
    <property type="entry name" value="HTH_MERR"/>
    <property type="match status" value="1"/>
</dbReference>
<dbReference type="PANTHER" id="PTHR30204:SF92">
    <property type="entry name" value="HTH-TYPE TRANSCRIPTIONAL REGULATOR ZNTR"/>
    <property type="match status" value="1"/>
</dbReference>
<dbReference type="RefSeq" id="WP_168934787.1">
    <property type="nucleotide sequence ID" value="NZ_CAMDEI010000003.1"/>
</dbReference>
<evidence type="ECO:0000313" key="3">
    <source>
        <dbReference type="EMBL" id="NME51340.1"/>
    </source>
</evidence>
<dbReference type="GO" id="GO:0003700">
    <property type="term" value="F:DNA-binding transcription factor activity"/>
    <property type="evidence" value="ECO:0007669"/>
    <property type="project" value="InterPro"/>
</dbReference>
<feature type="domain" description="HTH merR-type" evidence="2">
    <location>
        <begin position="1"/>
        <end position="69"/>
    </location>
</feature>